<proteinExistence type="predicted"/>
<accession>A0ABZ3F7G2</accession>
<keyword evidence="2" id="KW-1003">Cell membrane</keyword>
<dbReference type="PIRSF" id="PIRSF006060">
    <property type="entry name" value="AA_transporter"/>
    <property type="match status" value="1"/>
</dbReference>
<keyword evidence="4 6" id="KW-1133">Transmembrane helix</keyword>
<evidence type="ECO:0000256" key="2">
    <source>
        <dbReference type="ARBA" id="ARBA00022475"/>
    </source>
</evidence>
<feature type="transmembrane region" description="Helical" evidence="6">
    <location>
        <begin position="386"/>
        <end position="405"/>
    </location>
</feature>
<evidence type="ECO:0000256" key="5">
    <source>
        <dbReference type="ARBA" id="ARBA00023136"/>
    </source>
</evidence>
<keyword evidence="3 6" id="KW-0812">Transmembrane</keyword>
<dbReference type="RefSeq" id="WP_343354255.1">
    <property type="nucleotide sequence ID" value="NZ_CP145316.1"/>
</dbReference>
<feature type="transmembrane region" description="Helical" evidence="6">
    <location>
        <begin position="192"/>
        <end position="209"/>
    </location>
</feature>
<evidence type="ECO:0000313" key="8">
    <source>
        <dbReference type="Proteomes" id="UP001434737"/>
    </source>
</evidence>
<feature type="transmembrane region" description="Helical" evidence="6">
    <location>
        <begin position="37"/>
        <end position="58"/>
    </location>
</feature>
<dbReference type="PANTHER" id="PTHR42770:SF7">
    <property type="entry name" value="MEMBRANE PROTEIN"/>
    <property type="match status" value="1"/>
</dbReference>
<organism evidence="7 8">
    <name type="scientific">Helicobacter mastomyrinus</name>
    <dbReference type="NCBI Taxonomy" id="287948"/>
    <lineage>
        <taxon>Bacteria</taxon>
        <taxon>Pseudomonadati</taxon>
        <taxon>Campylobacterota</taxon>
        <taxon>Epsilonproteobacteria</taxon>
        <taxon>Campylobacterales</taxon>
        <taxon>Helicobacteraceae</taxon>
        <taxon>Helicobacter</taxon>
    </lineage>
</organism>
<dbReference type="Gene3D" id="1.20.1740.10">
    <property type="entry name" value="Amino acid/polyamine transporter I"/>
    <property type="match status" value="1"/>
</dbReference>
<evidence type="ECO:0000313" key="7">
    <source>
        <dbReference type="EMBL" id="XAM19118.1"/>
    </source>
</evidence>
<protein>
    <submittedName>
        <fullName evidence="7">Amino acid permease</fullName>
    </submittedName>
</protein>
<dbReference type="Proteomes" id="UP001434737">
    <property type="component" value="Chromosome"/>
</dbReference>
<evidence type="ECO:0000256" key="3">
    <source>
        <dbReference type="ARBA" id="ARBA00022692"/>
    </source>
</evidence>
<feature type="transmembrane region" description="Helical" evidence="6">
    <location>
        <begin position="124"/>
        <end position="146"/>
    </location>
</feature>
<feature type="transmembrane region" description="Helical" evidence="6">
    <location>
        <begin position="411"/>
        <end position="429"/>
    </location>
</feature>
<name>A0ABZ3F7G2_9HELI</name>
<dbReference type="PANTHER" id="PTHR42770">
    <property type="entry name" value="AMINO ACID TRANSPORTER-RELATED"/>
    <property type="match status" value="1"/>
</dbReference>
<sequence>MKNTSVLFLCVGCIIGWGAFILPQDLFLSKAGLLESIIGLGLGGVAICIIAAQYTYLLQRYKRSGGEFYFTLKVLGRTHGFICGWFISLAYLCIIPLNATALNVMSHSFGFSGDIVLYHINGNAIYLLDIVISMSSIVCMGILNILGIRAAFLLQKIFTLLLCGSVVLFFVIMGIDSASYENFLSYFYQKEISLYGVMAVFALAPWAYLGFDCGVQIIQAIAYCKGIFNFFIYLSIWIGFALYAMLICITAFGVARDEIINLGWATHASIEGYFSIFGSIVLCIGVLSALFSGINGFFITTSKIFERLSITCFIPATLIKQNRFNVSYRVVYVIGFISCVMVIFGRESLLYIVDMSCVGIIVGFLYVSIISLLLKQRERQRISISSLLALGLSIIFDLLIFVPFSPAPLKLPSIIALAIWVLAGILLFARARRNASI</sequence>
<evidence type="ECO:0000256" key="6">
    <source>
        <dbReference type="SAM" id="Phobius"/>
    </source>
</evidence>
<keyword evidence="8" id="KW-1185">Reference proteome</keyword>
<feature type="transmembrane region" description="Helical" evidence="6">
    <location>
        <begin position="350"/>
        <end position="374"/>
    </location>
</feature>
<keyword evidence="5 6" id="KW-0472">Membrane</keyword>
<dbReference type="InterPro" id="IPR002293">
    <property type="entry name" value="AA/rel_permease1"/>
</dbReference>
<evidence type="ECO:0000256" key="1">
    <source>
        <dbReference type="ARBA" id="ARBA00004651"/>
    </source>
</evidence>
<evidence type="ECO:0000256" key="4">
    <source>
        <dbReference type="ARBA" id="ARBA00022989"/>
    </source>
</evidence>
<dbReference type="Pfam" id="PF13520">
    <property type="entry name" value="AA_permease_2"/>
    <property type="match status" value="1"/>
</dbReference>
<dbReference type="InterPro" id="IPR050367">
    <property type="entry name" value="APC_superfamily"/>
</dbReference>
<feature type="transmembrane region" description="Helical" evidence="6">
    <location>
        <begin position="230"/>
        <end position="254"/>
    </location>
</feature>
<feature type="transmembrane region" description="Helical" evidence="6">
    <location>
        <begin position="79"/>
        <end position="104"/>
    </location>
</feature>
<comment type="subcellular location">
    <subcellularLocation>
        <location evidence="1">Cell membrane</location>
        <topology evidence="1">Multi-pass membrane protein</topology>
    </subcellularLocation>
</comment>
<reference evidence="7 8" key="1">
    <citation type="submission" date="2024-02" db="EMBL/GenBank/DDBJ databases">
        <title>Genome and pathogenicity analysis of Helicobacter mastomyrinus isolated from mice.</title>
        <authorList>
            <person name="Zhu L."/>
        </authorList>
    </citation>
    <scope>NUCLEOTIDE SEQUENCE [LARGE SCALE GENOMIC DNA]</scope>
    <source>
        <strain evidence="7 8">Hm-17</strain>
    </source>
</reference>
<feature type="transmembrane region" description="Helical" evidence="6">
    <location>
        <begin position="274"/>
        <end position="299"/>
    </location>
</feature>
<dbReference type="EMBL" id="CP145316">
    <property type="protein sequence ID" value="XAM19118.1"/>
    <property type="molecule type" value="Genomic_DNA"/>
</dbReference>
<feature type="transmembrane region" description="Helical" evidence="6">
    <location>
        <begin position="326"/>
        <end position="344"/>
    </location>
</feature>
<feature type="transmembrane region" description="Helical" evidence="6">
    <location>
        <begin position="158"/>
        <end position="180"/>
    </location>
</feature>
<gene>
    <name evidence="7" type="ORF">V3I05_05815</name>
</gene>